<dbReference type="EMBL" id="CP041372">
    <property type="protein sequence ID" value="QKS72239.1"/>
    <property type="molecule type" value="Genomic_DNA"/>
</dbReference>
<gene>
    <name evidence="1" type="ORF">FLK61_37000</name>
</gene>
<proteinExistence type="predicted"/>
<dbReference type="KEGG" id="psua:FLK61_37000"/>
<reference evidence="2" key="1">
    <citation type="submission" date="2019-07" db="EMBL/GenBank/DDBJ databases">
        <title>Bacillus alkalisoli sp. nov. isolated from saline soil.</title>
        <authorList>
            <person name="Sun J.-Q."/>
            <person name="Xu L."/>
        </authorList>
    </citation>
    <scope>NUCLEOTIDE SEQUENCE [LARGE SCALE GENOMIC DNA]</scope>
    <source>
        <strain evidence="2">M4U3P1</strain>
    </source>
</reference>
<accession>A0A859FGI1</accession>
<evidence type="ECO:0000313" key="2">
    <source>
        <dbReference type="Proteomes" id="UP000318138"/>
    </source>
</evidence>
<sequence length="57" mass="6683">MCKKYSAIKALPIYASILQKKSEATSFRLVTYKKEVEDCILTVTVGDPKRRLRNYQW</sequence>
<evidence type="ECO:0000313" key="1">
    <source>
        <dbReference type="EMBL" id="QKS72239.1"/>
    </source>
</evidence>
<name>A0A859FGI1_9BACI</name>
<dbReference type="AlphaFoldDB" id="A0A859FGI1"/>
<keyword evidence="2" id="KW-1185">Reference proteome</keyword>
<dbReference type="Proteomes" id="UP000318138">
    <property type="component" value="Chromosome"/>
</dbReference>
<dbReference type="RefSeq" id="WP_176010223.1">
    <property type="nucleotide sequence ID" value="NZ_CP041372.2"/>
</dbReference>
<protein>
    <submittedName>
        <fullName evidence="1">Uncharacterized protein</fullName>
    </submittedName>
</protein>
<organism evidence="1 2">
    <name type="scientific">Paenalkalicoccus suaedae</name>
    <dbReference type="NCBI Taxonomy" id="2592382"/>
    <lineage>
        <taxon>Bacteria</taxon>
        <taxon>Bacillati</taxon>
        <taxon>Bacillota</taxon>
        <taxon>Bacilli</taxon>
        <taxon>Bacillales</taxon>
        <taxon>Bacillaceae</taxon>
        <taxon>Paenalkalicoccus</taxon>
    </lineage>
</organism>